<protein>
    <recommendedName>
        <fullName evidence="3">MotA/TolQ/ExbB proton channel domain-containing protein</fullName>
    </recommendedName>
</protein>
<accession>A0A0F9S4Y0</accession>
<organism evidence="2">
    <name type="scientific">marine sediment metagenome</name>
    <dbReference type="NCBI Taxonomy" id="412755"/>
    <lineage>
        <taxon>unclassified sequences</taxon>
        <taxon>metagenomes</taxon>
        <taxon>ecological metagenomes</taxon>
    </lineage>
</organism>
<keyword evidence="1" id="KW-1133">Transmembrane helix</keyword>
<feature type="transmembrane region" description="Helical" evidence="1">
    <location>
        <begin position="12"/>
        <end position="32"/>
    </location>
</feature>
<evidence type="ECO:0000313" key="2">
    <source>
        <dbReference type="EMBL" id="KKN62134.1"/>
    </source>
</evidence>
<dbReference type="EMBL" id="LAZR01000634">
    <property type="protein sequence ID" value="KKN62134.1"/>
    <property type="molecule type" value="Genomic_DNA"/>
</dbReference>
<keyword evidence="1" id="KW-0472">Membrane</keyword>
<sequence>MANALKDLQASGIAVVSLAAIVLTGLAVVQGFKDSGTIDNTTATKFITGLAIFGTFSTIIILAIIGKAIIGLFKRTD</sequence>
<keyword evidence="1" id="KW-0812">Transmembrane</keyword>
<reference evidence="2" key="1">
    <citation type="journal article" date="2015" name="Nature">
        <title>Complex archaea that bridge the gap between prokaryotes and eukaryotes.</title>
        <authorList>
            <person name="Spang A."/>
            <person name="Saw J.H."/>
            <person name="Jorgensen S.L."/>
            <person name="Zaremba-Niedzwiedzka K."/>
            <person name="Martijn J."/>
            <person name="Lind A.E."/>
            <person name="van Eijk R."/>
            <person name="Schleper C."/>
            <person name="Guy L."/>
            <person name="Ettema T.J."/>
        </authorList>
    </citation>
    <scope>NUCLEOTIDE SEQUENCE</scope>
</reference>
<comment type="caution">
    <text evidence="2">The sequence shown here is derived from an EMBL/GenBank/DDBJ whole genome shotgun (WGS) entry which is preliminary data.</text>
</comment>
<dbReference type="AlphaFoldDB" id="A0A0F9S4Y0"/>
<name>A0A0F9S4Y0_9ZZZZ</name>
<evidence type="ECO:0008006" key="3">
    <source>
        <dbReference type="Google" id="ProtNLM"/>
    </source>
</evidence>
<gene>
    <name evidence="2" type="ORF">LCGC14_0515100</name>
</gene>
<proteinExistence type="predicted"/>
<feature type="transmembrane region" description="Helical" evidence="1">
    <location>
        <begin position="52"/>
        <end position="73"/>
    </location>
</feature>
<evidence type="ECO:0000256" key="1">
    <source>
        <dbReference type="SAM" id="Phobius"/>
    </source>
</evidence>